<protein>
    <submittedName>
        <fullName evidence="1">Unannotated protein</fullName>
    </submittedName>
</protein>
<name>A0A6J7GLG9_9ZZZZ</name>
<dbReference type="EMBL" id="CAFBMB010000131">
    <property type="protein sequence ID" value="CAB4907954.1"/>
    <property type="molecule type" value="Genomic_DNA"/>
</dbReference>
<evidence type="ECO:0000313" key="1">
    <source>
        <dbReference type="EMBL" id="CAB4907954.1"/>
    </source>
</evidence>
<dbReference type="AlphaFoldDB" id="A0A6J7GLG9"/>
<reference evidence="1" key="1">
    <citation type="submission" date="2020-05" db="EMBL/GenBank/DDBJ databases">
        <authorList>
            <person name="Chiriac C."/>
            <person name="Salcher M."/>
            <person name="Ghai R."/>
            <person name="Kavagutti S V."/>
        </authorList>
    </citation>
    <scope>NUCLEOTIDE SEQUENCE</scope>
</reference>
<organism evidence="1">
    <name type="scientific">freshwater metagenome</name>
    <dbReference type="NCBI Taxonomy" id="449393"/>
    <lineage>
        <taxon>unclassified sequences</taxon>
        <taxon>metagenomes</taxon>
        <taxon>ecological metagenomes</taxon>
    </lineage>
</organism>
<proteinExistence type="predicted"/>
<sequence length="121" mass="13636">MMKGMGDGVEMFIAINRHQRWRVRAKVPLVTGALGKLKAGLVHILRSRPFSRSRQGLPKTRFLNFADHPIHVRSRKPHIERGTFAERRNPFSIGAAHCSRRATFGLFSPSIHPTGNSKTRG</sequence>
<gene>
    <name evidence="1" type="ORF">UFOPK3516_01311</name>
</gene>
<accession>A0A6J7GLG9</accession>